<dbReference type="AlphaFoldDB" id="A0A1E2SMQ5"/>
<accession>A0A1E2SMQ5</accession>
<evidence type="ECO:0000313" key="2">
    <source>
        <dbReference type="Proteomes" id="UP000094426"/>
    </source>
</evidence>
<sequence length="178" mass="19260">MKEQKIEDVFVATNVESHLADGEGEPGAELAQRLNDAVQERLLKVALGDPWLQTQEVEYERVFGQALRLSGVGRLKLGLKIGRCSSEPGPQLVHDLVLEHSTGPGVRGGLSGVPLAVVVVFELVEEKPHVAPPDLCHSLWHYFRTRCGEGAHVQKVTAVEAGGLGELDTEILGETETI</sequence>
<name>A0A1E2SMQ5_LEIXY</name>
<proteinExistence type="predicted"/>
<dbReference type="Proteomes" id="UP000094426">
    <property type="component" value="Unassembled WGS sequence"/>
</dbReference>
<reference evidence="1 2" key="1">
    <citation type="submission" date="2015-11" db="EMBL/GenBank/DDBJ databases">
        <authorList>
            <person name="Zhang Y."/>
            <person name="Guo Z."/>
        </authorList>
    </citation>
    <scope>NUCLEOTIDE SEQUENCE [LARGE SCALE GENOMIC DNA]</scope>
    <source>
        <strain evidence="2">gdw1</strain>
    </source>
</reference>
<dbReference type="EMBL" id="LNZG01000002">
    <property type="protein sequence ID" value="ODA91112.1"/>
    <property type="molecule type" value="Genomic_DNA"/>
</dbReference>
<protein>
    <submittedName>
        <fullName evidence="1">Uncharacterized protein</fullName>
    </submittedName>
</protein>
<organism evidence="1 2">
    <name type="scientific">Leifsonia xyli subsp. xyli</name>
    <dbReference type="NCBI Taxonomy" id="59736"/>
    <lineage>
        <taxon>Bacteria</taxon>
        <taxon>Bacillati</taxon>
        <taxon>Actinomycetota</taxon>
        <taxon>Actinomycetes</taxon>
        <taxon>Micrococcales</taxon>
        <taxon>Microbacteriaceae</taxon>
        <taxon>Leifsonia</taxon>
    </lineage>
</organism>
<gene>
    <name evidence="1" type="ORF">ATY41_06910</name>
</gene>
<comment type="caution">
    <text evidence="1">The sequence shown here is derived from an EMBL/GenBank/DDBJ whole genome shotgun (WGS) entry which is preliminary data.</text>
</comment>
<evidence type="ECO:0000313" key="1">
    <source>
        <dbReference type="EMBL" id="ODA91112.1"/>
    </source>
</evidence>